<name>A0A1B7MK45_9AGAM</name>
<dbReference type="EMBL" id="KV448864">
    <property type="protein sequence ID" value="OAX32988.1"/>
    <property type="molecule type" value="Genomic_DNA"/>
</dbReference>
<evidence type="ECO:0000313" key="2">
    <source>
        <dbReference type="Proteomes" id="UP000092154"/>
    </source>
</evidence>
<dbReference type="InParanoid" id="A0A1B7MK45"/>
<gene>
    <name evidence="1" type="ORF">K503DRAFT_562805</name>
</gene>
<sequence length="104" mass="11659">MTELFYATHCITQSADHFLAIRKVENGYRRYVLYSCAIDQVVKSWFMTTPRSSINLFAVAADVSLGTTVFLLCGLPTGDYLYHGTLASSELGCDLKDYVYSHLC</sequence>
<dbReference type="Proteomes" id="UP000092154">
    <property type="component" value="Unassembled WGS sequence"/>
</dbReference>
<organism evidence="1 2">
    <name type="scientific">Rhizopogon vinicolor AM-OR11-026</name>
    <dbReference type="NCBI Taxonomy" id="1314800"/>
    <lineage>
        <taxon>Eukaryota</taxon>
        <taxon>Fungi</taxon>
        <taxon>Dikarya</taxon>
        <taxon>Basidiomycota</taxon>
        <taxon>Agaricomycotina</taxon>
        <taxon>Agaricomycetes</taxon>
        <taxon>Agaricomycetidae</taxon>
        <taxon>Boletales</taxon>
        <taxon>Suillineae</taxon>
        <taxon>Rhizopogonaceae</taxon>
        <taxon>Rhizopogon</taxon>
    </lineage>
</organism>
<reference evidence="1 2" key="1">
    <citation type="submission" date="2016-06" db="EMBL/GenBank/DDBJ databases">
        <title>Comparative genomics of the ectomycorrhizal sister species Rhizopogon vinicolor and Rhizopogon vesiculosus (Basidiomycota: Boletales) reveals a divergence of the mating type B locus.</title>
        <authorList>
            <consortium name="DOE Joint Genome Institute"/>
            <person name="Mujic A.B."/>
            <person name="Kuo A."/>
            <person name="Tritt A."/>
            <person name="Lipzen A."/>
            <person name="Chen C."/>
            <person name="Johnson J."/>
            <person name="Sharma A."/>
            <person name="Barry K."/>
            <person name="Grigoriev I.V."/>
            <person name="Spatafora J.W."/>
        </authorList>
    </citation>
    <scope>NUCLEOTIDE SEQUENCE [LARGE SCALE GENOMIC DNA]</scope>
    <source>
        <strain evidence="1 2">AM-OR11-026</strain>
    </source>
</reference>
<protein>
    <submittedName>
        <fullName evidence="1">Uncharacterized protein</fullName>
    </submittedName>
</protein>
<evidence type="ECO:0000313" key="1">
    <source>
        <dbReference type="EMBL" id="OAX32988.1"/>
    </source>
</evidence>
<dbReference type="AlphaFoldDB" id="A0A1B7MK45"/>
<keyword evidence="2" id="KW-1185">Reference proteome</keyword>
<accession>A0A1B7MK45</accession>
<proteinExistence type="predicted"/>